<name>A0ABQ1W227_9BACT</name>
<evidence type="ECO:0000313" key="2">
    <source>
        <dbReference type="Proteomes" id="UP000634043"/>
    </source>
</evidence>
<protein>
    <submittedName>
        <fullName evidence="1">Uncharacterized protein</fullName>
    </submittedName>
</protein>
<organism evidence="1 2">
    <name type="scientific">Pontibacter amylolyticus</name>
    <dbReference type="NCBI Taxonomy" id="1424080"/>
    <lineage>
        <taxon>Bacteria</taxon>
        <taxon>Pseudomonadati</taxon>
        <taxon>Bacteroidota</taxon>
        <taxon>Cytophagia</taxon>
        <taxon>Cytophagales</taxon>
        <taxon>Hymenobacteraceae</taxon>
        <taxon>Pontibacter</taxon>
    </lineage>
</organism>
<gene>
    <name evidence="1" type="ORF">GCM10011323_10750</name>
</gene>
<reference evidence="2" key="1">
    <citation type="journal article" date="2019" name="Int. J. Syst. Evol. Microbiol.">
        <title>The Global Catalogue of Microorganisms (GCM) 10K type strain sequencing project: providing services to taxonomists for standard genome sequencing and annotation.</title>
        <authorList>
            <consortium name="The Broad Institute Genomics Platform"/>
            <consortium name="The Broad Institute Genome Sequencing Center for Infectious Disease"/>
            <person name="Wu L."/>
            <person name="Ma J."/>
        </authorList>
    </citation>
    <scope>NUCLEOTIDE SEQUENCE [LARGE SCALE GENOMIC DNA]</scope>
    <source>
        <strain evidence="2">CGMCC 1.12749</strain>
    </source>
</reference>
<dbReference type="EMBL" id="BMFP01000002">
    <property type="protein sequence ID" value="GGG08039.1"/>
    <property type="molecule type" value="Genomic_DNA"/>
</dbReference>
<sequence length="61" mass="7174">MFYQNWEKREKVAGEAYNLLARANLQLEPQKPLIKKRELRAGYVQVCFGQEQVATCKALFR</sequence>
<comment type="caution">
    <text evidence="1">The sequence shown here is derived from an EMBL/GenBank/DDBJ whole genome shotgun (WGS) entry which is preliminary data.</text>
</comment>
<dbReference type="Proteomes" id="UP000634043">
    <property type="component" value="Unassembled WGS sequence"/>
</dbReference>
<keyword evidence="2" id="KW-1185">Reference proteome</keyword>
<evidence type="ECO:0000313" key="1">
    <source>
        <dbReference type="EMBL" id="GGG08039.1"/>
    </source>
</evidence>
<accession>A0ABQ1W227</accession>
<proteinExistence type="predicted"/>